<dbReference type="Pfam" id="PF09205">
    <property type="entry name" value="DUF1955"/>
    <property type="match status" value="1"/>
</dbReference>
<protein>
    <recommendedName>
        <fullName evidence="3">DUF1955 domain-containing protein</fullName>
    </recommendedName>
</protein>
<name>A0AAQ4CPX2_9CREN</name>
<dbReference type="Proteomes" id="UP001319921">
    <property type="component" value="Chromosome"/>
</dbReference>
<evidence type="ECO:0000313" key="1">
    <source>
        <dbReference type="EMBL" id="BDB97853.1"/>
    </source>
</evidence>
<gene>
    <name evidence="1" type="ORF">SACC_08700</name>
</gene>
<dbReference type="Gene3D" id="1.25.40.350">
    <property type="match status" value="1"/>
</dbReference>
<organism evidence="1 2">
    <name type="scientific">Saccharolobus caldissimus</name>
    <dbReference type="NCBI Taxonomy" id="1702097"/>
    <lineage>
        <taxon>Archaea</taxon>
        <taxon>Thermoproteota</taxon>
        <taxon>Thermoprotei</taxon>
        <taxon>Sulfolobales</taxon>
        <taxon>Sulfolobaceae</taxon>
        <taxon>Saccharolobus</taxon>
    </lineage>
</organism>
<evidence type="ECO:0008006" key="3">
    <source>
        <dbReference type="Google" id="ProtNLM"/>
    </source>
</evidence>
<dbReference type="SUPFAM" id="SSF101424">
    <property type="entry name" value="Hypothetical protein ST1625"/>
    <property type="match status" value="1"/>
</dbReference>
<keyword evidence="2" id="KW-1185">Reference proteome</keyword>
<dbReference type="KEGG" id="scas:SACC_08700"/>
<dbReference type="InterPro" id="IPR015288">
    <property type="entry name" value="DUF1955"/>
</dbReference>
<dbReference type="AlphaFoldDB" id="A0AAQ4CPX2"/>
<sequence length="171" mass="19444">MSEIQELRKKLIEAKKLILDGFTEQGIELLSKIITPNNIKESNWVICNIIDTASCDAVVKILDSLGKIFNITACANIKRVIYCYASFNKMSEYVDLALNAIITSNRKDYLDKLYSDIKEIPNINPEFLFKIGQAYRKLGAIRESNELLRKACESGLKEACENIKEITSRIM</sequence>
<dbReference type="InterPro" id="IPR036321">
    <property type="entry name" value="ST1625"/>
</dbReference>
<proteinExistence type="predicted"/>
<accession>A0AAQ4CPX2</accession>
<reference evidence="1 2" key="1">
    <citation type="journal article" date="2022" name="Microbiol. Resour. Announc.">
        <title>Complete Genome Sequence of the Hyperthermophilic and Acidophilic Archaeon Saccharolobus caldissimus Strain HS-3T.</title>
        <authorList>
            <person name="Sakai H.D."/>
            <person name="Kurosawa N."/>
        </authorList>
    </citation>
    <scope>NUCLEOTIDE SEQUENCE [LARGE SCALE GENOMIC DNA]</scope>
    <source>
        <strain evidence="1 2">JCM32116</strain>
    </source>
</reference>
<dbReference type="RefSeq" id="WP_229571820.1">
    <property type="nucleotide sequence ID" value="NZ_AP025226.1"/>
</dbReference>
<evidence type="ECO:0000313" key="2">
    <source>
        <dbReference type="Proteomes" id="UP001319921"/>
    </source>
</evidence>
<dbReference type="EMBL" id="AP025226">
    <property type="protein sequence ID" value="BDB97853.1"/>
    <property type="molecule type" value="Genomic_DNA"/>
</dbReference>
<dbReference type="GeneID" id="68865612"/>